<proteinExistence type="predicted"/>
<dbReference type="AlphaFoldDB" id="A0AA35XCJ9"/>
<accession>A0AA35XCJ9</accession>
<name>A0AA35XCJ9_GEOBA</name>
<dbReference type="Proteomes" id="UP001174909">
    <property type="component" value="Unassembled WGS sequence"/>
</dbReference>
<keyword evidence="2" id="KW-1185">Reference proteome</keyword>
<evidence type="ECO:0000313" key="2">
    <source>
        <dbReference type="Proteomes" id="UP001174909"/>
    </source>
</evidence>
<organism evidence="1 2">
    <name type="scientific">Geodia barretti</name>
    <name type="common">Barrett's horny sponge</name>
    <dbReference type="NCBI Taxonomy" id="519541"/>
    <lineage>
        <taxon>Eukaryota</taxon>
        <taxon>Metazoa</taxon>
        <taxon>Porifera</taxon>
        <taxon>Demospongiae</taxon>
        <taxon>Heteroscleromorpha</taxon>
        <taxon>Tetractinellida</taxon>
        <taxon>Astrophorina</taxon>
        <taxon>Geodiidae</taxon>
        <taxon>Geodia</taxon>
    </lineage>
</organism>
<dbReference type="EMBL" id="CASHTH010003565">
    <property type="protein sequence ID" value="CAI8046480.1"/>
    <property type="molecule type" value="Genomic_DNA"/>
</dbReference>
<gene>
    <name evidence="1" type="ORF">GBAR_LOCUS25719</name>
</gene>
<reference evidence="1" key="1">
    <citation type="submission" date="2023-03" db="EMBL/GenBank/DDBJ databases">
        <authorList>
            <person name="Steffen K."/>
            <person name="Cardenas P."/>
        </authorList>
    </citation>
    <scope>NUCLEOTIDE SEQUENCE</scope>
</reference>
<comment type="caution">
    <text evidence="1">The sequence shown here is derived from an EMBL/GenBank/DDBJ whole genome shotgun (WGS) entry which is preliminary data.</text>
</comment>
<protein>
    <submittedName>
        <fullName evidence="1">Uncharacterized protein</fullName>
    </submittedName>
</protein>
<evidence type="ECO:0000313" key="1">
    <source>
        <dbReference type="EMBL" id="CAI8046480.1"/>
    </source>
</evidence>
<sequence>MSLSTIPTLTVMASKPLMKDKRSSLML</sequence>